<organism evidence="2 3">
    <name type="scientific">Pseudorhodoplanes sinuspersici</name>
    <dbReference type="NCBI Taxonomy" id="1235591"/>
    <lineage>
        <taxon>Bacteria</taxon>
        <taxon>Pseudomonadati</taxon>
        <taxon>Pseudomonadota</taxon>
        <taxon>Alphaproteobacteria</taxon>
        <taxon>Hyphomicrobiales</taxon>
        <taxon>Pseudorhodoplanes</taxon>
    </lineage>
</organism>
<evidence type="ECO:0000313" key="3">
    <source>
        <dbReference type="Proteomes" id="UP000194137"/>
    </source>
</evidence>
<dbReference type="OrthoDB" id="14727at2"/>
<protein>
    <recommendedName>
        <fullName evidence="4">Metal-binding protein</fullName>
    </recommendedName>
</protein>
<sequence>MRMIRIFLTTLGLAGMLLATPAGAADKPGVTLYKNPQCGCCEGHANYLQQHGFKVTVVPTHDMSLIRRQHGIAERFEGCHIALVDRYVVEGHVSAPAIDKLLKEQPDIKGISLPGMPDGSPGMSGQKTEPFVTYEIGDNPSADKVFVVE</sequence>
<dbReference type="Pfam" id="PF04214">
    <property type="entry name" value="DUF411"/>
    <property type="match status" value="1"/>
</dbReference>
<accession>A0A1W6ZZF0</accession>
<dbReference type="KEGG" id="psin:CAK95_04150"/>
<feature type="signal peptide" evidence="1">
    <location>
        <begin position="1"/>
        <end position="24"/>
    </location>
</feature>
<keyword evidence="3" id="KW-1185">Reference proteome</keyword>
<dbReference type="InterPro" id="IPR007332">
    <property type="entry name" value="DUF411"/>
</dbReference>
<gene>
    <name evidence="2" type="ORF">CAK95_04150</name>
</gene>
<proteinExistence type="predicted"/>
<name>A0A1W6ZZF0_9HYPH</name>
<feature type="chain" id="PRO_5012303624" description="Metal-binding protein" evidence="1">
    <location>
        <begin position="25"/>
        <end position="149"/>
    </location>
</feature>
<evidence type="ECO:0000313" key="2">
    <source>
        <dbReference type="EMBL" id="ARQ02736.1"/>
    </source>
</evidence>
<reference evidence="2 3" key="1">
    <citation type="submission" date="2017-05" db="EMBL/GenBank/DDBJ databases">
        <title>Full genome sequence of Pseudorhodoplanes sinuspersici.</title>
        <authorList>
            <person name="Dastgheib S.M.M."/>
            <person name="Shavandi M."/>
            <person name="Tirandaz H."/>
        </authorList>
    </citation>
    <scope>NUCLEOTIDE SEQUENCE [LARGE SCALE GENOMIC DNA]</scope>
    <source>
        <strain evidence="2 3">RIPI110</strain>
    </source>
</reference>
<dbReference type="EMBL" id="CP021112">
    <property type="protein sequence ID" value="ARQ02736.1"/>
    <property type="molecule type" value="Genomic_DNA"/>
</dbReference>
<dbReference type="STRING" id="1235591.CAK95_04150"/>
<evidence type="ECO:0008006" key="4">
    <source>
        <dbReference type="Google" id="ProtNLM"/>
    </source>
</evidence>
<dbReference type="AlphaFoldDB" id="A0A1W6ZZF0"/>
<dbReference type="Proteomes" id="UP000194137">
    <property type="component" value="Chromosome"/>
</dbReference>
<evidence type="ECO:0000256" key="1">
    <source>
        <dbReference type="SAM" id="SignalP"/>
    </source>
</evidence>
<keyword evidence="1" id="KW-0732">Signal</keyword>